<name>D3UHL8_HELM1</name>
<dbReference type="Proteomes" id="UP000001522">
    <property type="component" value="Chromosome"/>
</dbReference>
<gene>
    <name evidence="1" type="ordered locus">HMU07330</name>
</gene>
<dbReference type="AlphaFoldDB" id="D3UHL8"/>
<protein>
    <submittedName>
        <fullName evidence="1">Uncharacterized protein</fullName>
    </submittedName>
</protein>
<accession>D3UHL8</accession>
<dbReference type="KEGG" id="hms:HMU07330"/>
<evidence type="ECO:0000313" key="2">
    <source>
        <dbReference type="Proteomes" id="UP000001522"/>
    </source>
</evidence>
<dbReference type="EMBL" id="FN555004">
    <property type="protein sequence ID" value="CBG39990.1"/>
    <property type="molecule type" value="Genomic_DNA"/>
</dbReference>
<proteinExistence type="predicted"/>
<dbReference type="STRING" id="679897.HMU07330"/>
<reference evidence="1 2" key="1">
    <citation type="journal article" date="2010" name="BMC Genomics">
        <title>Comparative genomics and proteomics of Helicobacter mustelae, an ulcerogenic and carcinogenic gastric pathogen.</title>
        <authorList>
            <person name="O'Toole P.W."/>
            <person name="Snelling W.J."/>
            <person name="Canchaya C."/>
            <person name="Forde B.M."/>
            <person name="Hardie K.R."/>
            <person name="Josenhans C."/>
            <person name="Graham R.L.J."/>
            <person name="McMullan G."/>
            <person name="Parkhill J."/>
            <person name="Belda E."/>
            <person name="Bentley S.D."/>
        </authorList>
    </citation>
    <scope>NUCLEOTIDE SEQUENCE [LARGE SCALE GENOMIC DNA]</scope>
    <source>
        <strain evidence="2">ATCC 43772 / LMG 18044 / NCTC 12198 / 12198</strain>
    </source>
</reference>
<organism evidence="1 2">
    <name type="scientific">Helicobacter mustelae (strain ATCC 43772 / CCUG 25715 / CIP 103759 / LMG 18044 / NCTC 12198 / R85-136P)</name>
    <name type="common">Campylobacter mustelae</name>
    <dbReference type="NCBI Taxonomy" id="679897"/>
    <lineage>
        <taxon>Bacteria</taxon>
        <taxon>Pseudomonadati</taxon>
        <taxon>Campylobacterota</taxon>
        <taxon>Epsilonproteobacteria</taxon>
        <taxon>Campylobacterales</taxon>
        <taxon>Helicobacteraceae</taxon>
        <taxon>Helicobacter</taxon>
    </lineage>
</organism>
<evidence type="ECO:0000313" key="1">
    <source>
        <dbReference type="EMBL" id="CBG39990.1"/>
    </source>
</evidence>
<dbReference type="HOGENOM" id="CLU_1270855_0_0_7"/>
<keyword evidence="2" id="KW-1185">Reference proteome</keyword>
<sequence length="217" mass="25111">MNGFAFFSSLPQACFLRGFFPNPLCGRYFFPLSPERFLFSAYHVGCFFPSMTRGAFSIPCGESLFFFDKGEGLKYAKSLPPPYKSPTPTRSTFYRGQLPTEIFQILFSCALLALGFSPASWCKKRELRKQKCFHPFFARSGKARLSSSLPKKRRHFLGSAARRRCTERGGVKAFFARKASWAYREKKKNPLKLFEERKPTQRGWRKRCLSHRESHLP</sequence>